<dbReference type="STRING" id="1194695.A0A5A7U8D1"/>
<accession>A0A5A7U8D1</accession>
<feature type="domain" description="CSD" evidence="1">
    <location>
        <begin position="43"/>
        <end position="109"/>
    </location>
</feature>
<dbReference type="CDD" id="cd04458">
    <property type="entry name" value="CSP_CDS"/>
    <property type="match status" value="1"/>
</dbReference>
<dbReference type="OrthoDB" id="422005at2759"/>
<organism evidence="2 3">
    <name type="scientific">Cucumis melo var. makuwa</name>
    <name type="common">Oriental melon</name>
    <dbReference type="NCBI Taxonomy" id="1194695"/>
    <lineage>
        <taxon>Eukaryota</taxon>
        <taxon>Viridiplantae</taxon>
        <taxon>Streptophyta</taxon>
        <taxon>Embryophyta</taxon>
        <taxon>Tracheophyta</taxon>
        <taxon>Spermatophyta</taxon>
        <taxon>Magnoliopsida</taxon>
        <taxon>eudicotyledons</taxon>
        <taxon>Gunneridae</taxon>
        <taxon>Pentapetalae</taxon>
        <taxon>rosids</taxon>
        <taxon>fabids</taxon>
        <taxon>Cucurbitales</taxon>
        <taxon>Cucurbitaceae</taxon>
        <taxon>Benincaseae</taxon>
        <taxon>Cucumis</taxon>
    </lineage>
</organism>
<sequence length="236" mass="25539">MEKASFTDDGALFPFPSFSIHKGFSVVGFSFVKEDEIEKMGERVSGKVKWFSDQKGYGFISPNDGGEDLFVHQSSIRSDGFRSLGVGEDVEFLIEAESDGRSKAVDVTGPGTATRVDLKAVVIGTAEAAVVETAIAVVNLGISLENVQAVVVDPRIPLLQITNLNECSLPSGLKVKKEKESVSQFLLFLTLSKKTLELNQATLIPNERLVHSSRMIVSDHGKTAICITGDKQDVSF</sequence>
<dbReference type="InterPro" id="IPR002059">
    <property type="entry name" value="CSP_DNA-bd"/>
</dbReference>
<dbReference type="InterPro" id="IPR011129">
    <property type="entry name" value="CSD"/>
</dbReference>
<dbReference type="EMBL" id="SSTE01012063">
    <property type="protein sequence ID" value="KAA0049739.1"/>
    <property type="molecule type" value="Genomic_DNA"/>
</dbReference>
<dbReference type="PRINTS" id="PR00050">
    <property type="entry name" value="COLDSHOCK"/>
</dbReference>
<dbReference type="InterPro" id="IPR019844">
    <property type="entry name" value="CSD_CS"/>
</dbReference>
<dbReference type="PANTHER" id="PTHR46565:SF20">
    <property type="entry name" value="COLD SHOCK DOMAIN-CONTAINING PROTEIN 4"/>
    <property type="match status" value="1"/>
</dbReference>
<dbReference type="GO" id="GO:0003676">
    <property type="term" value="F:nucleic acid binding"/>
    <property type="evidence" value="ECO:0007669"/>
    <property type="project" value="InterPro"/>
</dbReference>
<dbReference type="PROSITE" id="PS00352">
    <property type="entry name" value="CSD_1"/>
    <property type="match status" value="1"/>
</dbReference>
<dbReference type="InterPro" id="IPR012340">
    <property type="entry name" value="NA-bd_OB-fold"/>
</dbReference>
<evidence type="ECO:0000313" key="3">
    <source>
        <dbReference type="Proteomes" id="UP000321393"/>
    </source>
</evidence>
<dbReference type="Pfam" id="PF00313">
    <property type="entry name" value="CSD"/>
    <property type="match status" value="1"/>
</dbReference>
<dbReference type="SUPFAM" id="SSF50249">
    <property type="entry name" value="Nucleic acid-binding proteins"/>
    <property type="match status" value="1"/>
</dbReference>
<dbReference type="AlphaFoldDB" id="A0A5A7U8D1"/>
<evidence type="ECO:0000313" key="2">
    <source>
        <dbReference type="EMBL" id="KAA0049739.1"/>
    </source>
</evidence>
<comment type="caution">
    <text evidence="2">The sequence shown here is derived from an EMBL/GenBank/DDBJ whole genome shotgun (WGS) entry which is preliminary data.</text>
</comment>
<dbReference type="PROSITE" id="PS51857">
    <property type="entry name" value="CSD_2"/>
    <property type="match status" value="1"/>
</dbReference>
<reference evidence="2 3" key="1">
    <citation type="submission" date="2019-08" db="EMBL/GenBank/DDBJ databases">
        <title>Draft genome sequences of two oriental melons (Cucumis melo L. var makuwa).</title>
        <authorList>
            <person name="Kwon S.-Y."/>
        </authorList>
    </citation>
    <scope>NUCLEOTIDE SEQUENCE [LARGE SCALE GENOMIC DNA]</scope>
    <source>
        <strain evidence="3">cv. SW 3</strain>
        <tissue evidence="2">Leaf</tissue>
    </source>
</reference>
<evidence type="ECO:0000259" key="1">
    <source>
        <dbReference type="PROSITE" id="PS51857"/>
    </source>
</evidence>
<dbReference type="Proteomes" id="UP000321393">
    <property type="component" value="Unassembled WGS sequence"/>
</dbReference>
<name>A0A5A7U8D1_CUCMM</name>
<proteinExistence type="predicted"/>
<dbReference type="Gene3D" id="2.40.50.140">
    <property type="entry name" value="Nucleic acid-binding proteins"/>
    <property type="match status" value="1"/>
</dbReference>
<protein>
    <submittedName>
        <fullName evidence="2">Glycine-rich protein 2-like</fullName>
    </submittedName>
</protein>
<dbReference type="PANTHER" id="PTHR46565">
    <property type="entry name" value="COLD SHOCK DOMAIN PROTEIN 2"/>
    <property type="match status" value="1"/>
</dbReference>
<gene>
    <name evidence="2" type="ORF">E6C27_scaffold76G00880</name>
</gene>
<dbReference type="SMART" id="SM00357">
    <property type="entry name" value="CSP"/>
    <property type="match status" value="1"/>
</dbReference>